<feature type="compositionally biased region" description="Basic residues" evidence="1">
    <location>
        <begin position="96"/>
        <end position="111"/>
    </location>
</feature>
<gene>
    <name evidence="3" type="ORF">Naga_100255g8</name>
</gene>
<organism evidence="3 4">
    <name type="scientific">Nannochloropsis gaditana</name>
    <dbReference type="NCBI Taxonomy" id="72520"/>
    <lineage>
        <taxon>Eukaryota</taxon>
        <taxon>Sar</taxon>
        <taxon>Stramenopiles</taxon>
        <taxon>Ochrophyta</taxon>
        <taxon>Eustigmatophyceae</taxon>
        <taxon>Eustigmatales</taxon>
        <taxon>Monodopsidaceae</taxon>
        <taxon>Nannochloropsis</taxon>
    </lineage>
</organism>
<dbReference type="OrthoDB" id="535128at2759"/>
<dbReference type="AlphaFoldDB" id="W7TF27"/>
<dbReference type="EMBL" id="AZIL01001132">
    <property type="protein sequence ID" value="EWM24767.1"/>
    <property type="molecule type" value="Genomic_DNA"/>
</dbReference>
<keyword evidence="2" id="KW-1133">Transmembrane helix</keyword>
<protein>
    <submittedName>
        <fullName evidence="3">Uncharacterized protein</fullName>
    </submittedName>
</protein>
<proteinExistence type="predicted"/>
<keyword evidence="2" id="KW-0812">Transmembrane</keyword>
<feature type="region of interest" description="Disordered" evidence="1">
    <location>
        <begin position="275"/>
        <end position="295"/>
    </location>
</feature>
<feature type="compositionally biased region" description="Low complexity" evidence="1">
    <location>
        <begin position="150"/>
        <end position="162"/>
    </location>
</feature>
<comment type="caution">
    <text evidence="3">The sequence shown here is derived from an EMBL/GenBank/DDBJ whole genome shotgun (WGS) entry which is preliminary data.</text>
</comment>
<sequence length="295" mass="32347">MKAVATQPVHRPLLFCRRFLVFTVVLSLTVLTCISPSYNAFDLVPALRTATSRDKGIKTRALPPPSPAPPFLSQPSLLLRFATPSSPPSPPSPHEAKRRRRAMARQRRRRRHAEERAAFQNQTLHAPGLVPSQVYLSPRHKKRPPFPDLSTTPTSSSSSPSSSEEDAQDLIVLEVPACPPSLPPSPPPSLPPSPPPSLPPSPPPSSPPSPAPYRRSGDCPNVHWRAIPFPHLRQHPSFQALPPSRPPSRLADLRFFRQDSWEWRALHVGRLTTSRVGGLLGGDGGRREGGKEGGR</sequence>
<evidence type="ECO:0000313" key="3">
    <source>
        <dbReference type="EMBL" id="EWM24767.1"/>
    </source>
</evidence>
<keyword evidence="4" id="KW-1185">Reference proteome</keyword>
<feature type="region of interest" description="Disordered" evidence="1">
    <location>
        <begin position="80"/>
        <end position="220"/>
    </location>
</feature>
<keyword evidence="2" id="KW-0472">Membrane</keyword>
<feature type="non-terminal residue" evidence="3">
    <location>
        <position position="295"/>
    </location>
</feature>
<evidence type="ECO:0000313" key="4">
    <source>
        <dbReference type="Proteomes" id="UP000019335"/>
    </source>
</evidence>
<feature type="compositionally biased region" description="Pro residues" evidence="1">
    <location>
        <begin position="177"/>
        <end position="211"/>
    </location>
</feature>
<name>W7TF27_9STRA</name>
<evidence type="ECO:0000256" key="1">
    <source>
        <dbReference type="SAM" id="MobiDB-lite"/>
    </source>
</evidence>
<accession>W7TF27</accession>
<dbReference type="Proteomes" id="UP000019335">
    <property type="component" value="Chromosome 13"/>
</dbReference>
<reference evidence="3 4" key="1">
    <citation type="journal article" date="2014" name="Mol. Plant">
        <title>Chromosome Scale Genome Assembly and Transcriptome Profiling of Nannochloropsis gaditana in Nitrogen Depletion.</title>
        <authorList>
            <person name="Corteggiani Carpinelli E."/>
            <person name="Telatin A."/>
            <person name="Vitulo N."/>
            <person name="Forcato C."/>
            <person name="D'Angelo M."/>
            <person name="Schiavon R."/>
            <person name="Vezzi A."/>
            <person name="Giacometti G.M."/>
            <person name="Morosinotto T."/>
            <person name="Valle G."/>
        </authorList>
    </citation>
    <scope>NUCLEOTIDE SEQUENCE [LARGE SCALE GENOMIC DNA]</scope>
    <source>
        <strain evidence="3 4">B-31</strain>
    </source>
</reference>
<feature type="transmembrane region" description="Helical" evidence="2">
    <location>
        <begin position="19"/>
        <end position="38"/>
    </location>
</feature>
<feature type="compositionally biased region" description="Basic and acidic residues" evidence="1">
    <location>
        <begin position="284"/>
        <end position="295"/>
    </location>
</feature>
<evidence type="ECO:0000256" key="2">
    <source>
        <dbReference type="SAM" id="Phobius"/>
    </source>
</evidence>